<comment type="caution">
    <text evidence="1">The sequence shown here is derived from an EMBL/GenBank/DDBJ whole genome shotgun (WGS) entry which is preliminary data.</text>
</comment>
<sequence length="85" mass="9035">MLEGIGLDAGQERIYLALLAAPARDAAELAARTGLPEERVAAALGAPEGRSYENPKPGVWELVVESRRTTPVFSAPFTLEGSVTR</sequence>
<accession>A0AA37C0P5</accession>
<dbReference type="AlphaFoldDB" id="A0AA37C0P5"/>
<dbReference type="Proteomes" id="UP001051844">
    <property type="component" value="Unassembled WGS sequence"/>
</dbReference>
<proteinExistence type="predicted"/>
<reference evidence="1" key="1">
    <citation type="submission" date="2022-09" db="EMBL/GenBank/DDBJ databases">
        <title>Whole genome shotgun sequence of Streptomyces albidoflavus NBRC 12854.</title>
        <authorList>
            <person name="Komaki H."/>
            <person name="Tamura T."/>
        </authorList>
    </citation>
    <scope>NUCLEOTIDE SEQUENCE</scope>
    <source>
        <strain evidence="1">NBRC 12854</strain>
    </source>
</reference>
<dbReference type="EMBL" id="BNDZ01000005">
    <property type="protein sequence ID" value="GHI48296.1"/>
    <property type="molecule type" value="Genomic_DNA"/>
</dbReference>
<protein>
    <submittedName>
        <fullName evidence="1">Uncharacterized protein</fullName>
    </submittedName>
</protein>
<gene>
    <name evidence="1" type="ORF">ScoT_44700</name>
</gene>
<evidence type="ECO:0000313" key="2">
    <source>
        <dbReference type="Proteomes" id="UP001051844"/>
    </source>
</evidence>
<dbReference type="RefSeq" id="WP_037629547.1">
    <property type="nucleotide sequence ID" value="NC_020990.1"/>
</dbReference>
<organism evidence="1 2">
    <name type="scientific">Streptomyces albidoflavus</name>
    <dbReference type="NCBI Taxonomy" id="1886"/>
    <lineage>
        <taxon>Bacteria</taxon>
        <taxon>Bacillati</taxon>
        <taxon>Actinomycetota</taxon>
        <taxon>Actinomycetes</taxon>
        <taxon>Kitasatosporales</taxon>
        <taxon>Streptomycetaceae</taxon>
        <taxon>Streptomyces</taxon>
        <taxon>Streptomyces albidoflavus group</taxon>
    </lineage>
</organism>
<evidence type="ECO:0000313" key="1">
    <source>
        <dbReference type="EMBL" id="GHI48296.1"/>
    </source>
</evidence>
<name>A0AA37C0P5_9ACTN</name>